<dbReference type="PANTHER" id="PTHR22952:SF385">
    <property type="entry name" value="ABSCISIC ACID-INSENSITIVE 5-LIKE PROTEIN 2"/>
    <property type="match status" value="1"/>
</dbReference>
<dbReference type="InterPro" id="IPR004827">
    <property type="entry name" value="bZIP"/>
</dbReference>
<reference evidence="5 6" key="1">
    <citation type="submission" date="2020-10" db="EMBL/GenBank/DDBJ databases">
        <title>The Coptis chinensis genome and diversification of protoberbering-type alkaloids.</title>
        <authorList>
            <person name="Wang B."/>
            <person name="Shu S."/>
            <person name="Song C."/>
            <person name="Liu Y."/>
        </authorList>
    </citation>
    <scope>NUCLEOTIDE SEQUENCE [LARGE SCALE GENOMIC DNA]</scope>
    <source>
        <strain evidence="5">HL-2020</strain>
        <tissue evidence="5">Leaf</tissue>
    </source>
</reference>
<dbReference type="OrthoDB" id="644067at2759"/>
<evidence type="ECO:0000313" key="5">
    <source>
        <dbReference type="EMBL" id="KAF9603312.1"/>
    </source>
</evidence>
<protein>
    <recommendedName>
        <fullName evidence="4">BZIP domain-containing protein</fullName>
    </recommendedName>
</protein>
<dbReference type="GO" id="GO:0045893">
    <property type="term" value="P:positive regulation of DNA-templated transcription"/>
    <property type="evidence" value="ECO:0007669"/>
    <property type="project" value="InterPro"/>
</dbReference>
<dbReference type="AlphaFoldDB" id="A0A835HS86"/>
<evidence type="ECO:0000259" key="4">
    <source>
        <dbReference type="PROSITE" id="PS00036"/>
    </source>
</evidence>
<evidence type="ECO:0000256" key="1">
    <source>
        <dbReference type="ARBA" id="ARBA00004123"/>
    </source>
</evidence>
<name>A0A835HS86_9MAGN</name>
<comment type="caution">
    <text evidence="5">The sequence shown here is derived from an EMBL/GenBank/DDBJ whole genome shotgun (WGS) entry which is preliminary data.</text>
</comment>
<evidence type="ECO:0000256" key="3">
    <source>
        <dbReference type="ARBA" id="ARBA00023242"/>
    </source>
</evidence>
<proteinExistence type="predicted"/>
<dbReference type="Gene3D" id="2.60.120.620">
    <property type="entry name" value="q2cbj1_9rhob like domain"/>
    <property type="match status" value="1"/>
</dbReference>
<feature type="non-terminal residue" evidence="5">
    <location>
        <position position="1"/>
    </location>
</feature>
<dbReference type="EMBL" id="JADFTS010000006">
    <property type="protein sequence ID" value="KAF9603312.1"/>
    <property type="molecule type" value="Genomic_DNA"/>
</dbReference>
<keyword evidence="3" id="KW-0539">Nucleus</keyword>
<evidence type="ECO:0000313" key="6">
    <source>
        <dbReference type="Proteomes" id="UP000631114"/>
    </source>
</evidence>
<organism evidence="5 6">
    <name type="scientific">Coptis chinensis</name>
    <dbReference type="NCBI Taxonomy" id="261450"/>
    <lineage>
        <taxon>Eukaryota</taxon>
        <taxon>Viridiplantae</taxon>
        <taxon>Streptophyta</taxon>
        <taxon>Embryophyta</taxon>
        <taxon>Tracheophyta</taxon>
        <taxon>Spermatophyta</taxon>
        <taxon>Magnoliopsida</taxon>
        <taxon>Ranunculales</taxon>
        <taxon>Ranunculaceae</taxon>
        <taxon>Coptidoideae</taxon>
        <taxon>Coptis</taxon>
    </lineage>
</organism>
<gene>
    <name evidence="5" type="ORF">IFM89_034661</name>
</gene>
<comment type="subcellular location">
    <subcellularLocation>
        <location evidence="1">Nucleus</location>
    </subcellularLocation>
</comment>
<feature type="domain" description="BZIP" evidence="4">
    <location>
        <begin position="337"/>
        <end position="352"/>
    </location>
</feature>
<dbReference type="GO" id="GO:0003677">
    <property type="term" value="F:DNA binding"/>
    <property type="evidence" value="ECO:0007669"/>
    <property type="project" value="UniProtKB-KW"/>
</dbReference>
<accession>A0A835HS86</accession>
<evidence type="ECO:0000256" key="2">
    <source>
        <dbReference type="ARBA" id="ARBA00023125"/>
    </source>
</evidence>
<dbReference type="PROSITE" id="PS00036">
    <property type="entry name" value="BZIP_BASIC"/>
    <property type="match status" value="1"/>
</dbReference>
<dbReference type="GO" id="GO:0005634">
    <property type="term" value="C:nucleus"/>
    <property type="evidence" value="ECO:0007669"/>
    <property type="project" value="UniProtKB-SubCell"/>
</dbReference>
<dbReference type="PANTHER" id="PTHR22952">
    <property type="entry name" value="CAMP-RESPONSE ELEMENT BINDING PROTEIN-RELATED"/>
    <property type="match status" value="1"/>
</dbReference>
<keyword evidence="2" id="KW-0238">DNA-binding</keyword>
<dbReference type="InterPro" id="IPR043452">
    <property type="entry name" value="BZIP46-like"/>
</dbReference>
<dbReference type="GO" id="GO:0003700">
    <property type="term" value="F:DNA-binding transcription factor activity"/>
    <property type="evidence" value="ECO:0007669"/>
    <property type="project" value="InterPro"/>
</dbReference>
<sequence length="367" mass="41769">NSEPVQIMHYVHEDTRERLDYYGVKARLGFDESLMATIVLYLSNVSHGGETLFHKSEPNTAPDENISNARCPVLQGEKWCATKYFYLSAIDRTKISLKIEQRTNTLMKKIVVQSGLPKENAIGIMGSQADIGHQQHHNSQFLPFSRQTSFYSLTLDEVQNQLLGKPLKTQPQQKTVDEVWRYIQQGQDNNNTSSNQEDTAKERQPTLGEMTLEDFLVKVGIVSQWSSGNKAATPVIGPDLMISAPQTQWLQYQLPSVQQQQQQQSQQQNMMGVFMPSHPIPQRLTRFPNSLLDTDYPENQLAISSPLMGTLSYTQAPSCKRGASIEIIEKIVERRQKRMIKNRESATRSRARKFFFLDCCLIILSPC</sequence>
<keyword evidence="6" id="KW-1185">Reference proteome</keyword>
<dbReference type="Proteomes" id="UP000631114">
    <property type="component" value="Unassembled WGS sequence"/>
</dbReference>